<dbReference type="RefSeq" id="WP_354659463.1">
    <property type="nucleotide sequence ID" value="NZ_JBEXAC010000001.1"/>
</dbReference>
<name>A0ABV2T1B6_9BACT</name>
<keyword evidence="2" id="KW-1185">Reference proteome</keyword>
<dbReference type="Proteomes" id="UP001549749">
    <property type="component" value="Unassembled WGS sequence"/>
</dbReference>
<reference evidence="1 2" key="1">
    <citation type="submission" date="2024-06" db="EMBL/GenBank/DDBJ databases">
        <title>Chitinophaga defluvii sp. nov., isolated from municipal sewage.</title>
        <authorList>
            <person name="Zhang L."/>
        </authorList>
    </citation>
    <scope>NUCLEOTIDE SEQUENCE [LARGE SCALE GENOMIC DNA]</scope>
    <source>
        <strain evidence="1 2">H8</strain>
    </source>
</reference>
<organism evidence="1 2">
    <name type="scientific">Chitinophaga defluvii</name>
    <dbReference type="NCBI Taxonomy" id="3163343"/>
    <lineage>
        <taxon>Bacteria</taxon>
        <taxon>Pseudomonadati</taxon>
        <taxon>Bacteroidota</taxon>
        <taxon>Chitinophagia</taxon>
        <taxon>Chitinophagales</taxon>
        <taxon>Chitinophagaceae</taxon>
        <taxon>Chitinophaga</taxon>
    </lineage>
</organism>
<accession>A0ABV2T1B6</accession>
<dbReference type="EMBL" id="JBEXAC010000001">
    <property type="protein sequence ID" value="MET6996822.1"/>
    <property type="molecule type" value="Genomic_DNA"/>
</dbReference>
<evidence type="ECO:0000313" key="1">
    <source>
        <dbReference type="EMBL" id="MET6996822.1"/>
    </source>
</evidence>
<proteinExistence type="predicted"/>
<evidence type="ECO:0000313" key="2">
    <source>
        <dbReference type="Proteomes" id="UP001549749"/>
    </source>
</evidence>
<comment type="caution">
    <text evidence="1">The sequence shown here is derived from an EMBL/GenBank/DDBJ whole genome shotgun (WGS) entry which is preliminary data.</text>
</comment>
<sequence length="195" mass="21150">MKKALSAALAEHPVITLARKEEQLQEVVVKAKNIPLKTVGNTTKSKFISVGFPLRDLGSELGIKVALGKKDVLLRSLNFNISQNSLDTGTFRINIYSMNNGMPAENLLQHNIITTMGNKTGAYKVDLTPYHLLLHGDVLVSLEWIAGATSANRGVIFFSAGFLNSSTFHRKTSEATWTRAKGLGAGLNLSVQAVE</sequence>
<protein>
    <submittedName>
        <fullName evidence="1">Uncharacterized protein</fullName>
    </submittedName>
</protein>
<gene>
    <name evidence="1" type="ORF">ABR189_05565</name>
</gene>